<dbReference type="Pfam" id="PF00027">
    <property type="entry name" value="cNMP_binding"/>
    <property type="match status" value="1"/>
</dbReference>
<dbReference type="InterPro" id="IPR050397">
    <property type="entry name" value="Env_Response_Regulators"/>
</dbReference>
<keyword evidence="4" id="KW-1185">Reference proteome</keyword>
<dbReference type="GO" id="GO:0003700">
    <property type="term" value="F:DNA-binding transcription factor activity"/>
    <property type="evidence" value="ECO:0007669"/>
    <property type="project" value="TreeGrafter"/>
</dbReference>
<organism evidence="3 4">
    <name type="scientific">Candidatus Thiomargarita nelsonii</name>
    <dbReference type="NCBI Taxonomy" id="1003181"/>
    <lineage>
        <taxon>Bacteria</taxon>
        <taxon>Pseudomonadati</taxon>
        <taxon>Pseudomonadota</taxon>
        <taxon>Gammaproteobacteria</taxon>
        <taxon>Thiotrichales</taxon>
        <taxon>Thiotrichaceae</taxon>
        <taxon>Thiomargarita</taxon>
    </lineage>
</organism>
<dbReference type="InterPro" id="IPR005074">
    <property type="entry name" value="Peptidase_C39"/>
</dbReference>
<dbReference type="AlphaFoldDB" id="A0A0A6P5B2"/>
<feature type="domain" description="Cyclic nucleotide-binding" evidence="1">
    <location>
        <begin position="144"/>
        <end position="245"/>
    </location>
</feature>
<evidence type="ECO:0000313" key="4">
    <source>
        <dbReference type="Proteomes" id="UP000030428"/>
    </source>
</evidence>
<evidence type="ECO:0000313" key="3">
    <source>
        <dbReference type="EMBL" id="KHD05534.1"/>
    </source>
</evidence>
<accession>A0A0A6P5B2</accession>
<dbReference type="GO" id="GO:0016020">
    <property type="term" value="C:membrane"/>
    <property type="evidence" value="ECO:0007669"/>
    <property type="project" value="InterPro"/>
</dbReference>
<dbReference type="Proteomes" id="UP000030428">
    <property type="component" value="Unassembled WGS sequence"/>
</dbReference>
<dbReference type="EMBL" id="JSZA02000045">
    <property type="protein sequence ID" value="KHD05534.1"/>
    <property type="molecule type" value="Genomic_DNA"/>
</dbReference>
<comment type="caution">
    <text evidence="3">The sequence shown here is derived from an EMBL/GenBank/DDBJ whole genome shotgun (WGS) entry which is preliminary data.</text>
</comment>
<dbReference type="PANTHER" id="PTHR24567:SF26">
    <property type="entry name" value="REGULATORY PROTEIN YEIL"/>
    <property type="match status" value="1"/>
</dbReference>
<dbReference type="SMART" id="SM00100">
    <property type="entry name" value="cNMP"/>
    <property type="match status" value="1"/>
</dbReference>
<dbReference type="SUPFAM" id="SSF51206">
    <property type="entry name" value="cAMP-binding domain-like"/>
    <property type="match status" value="2"/>
</dbReference>
<sequence>MIDNKILQLLKNIYPLSLFNDEDYQAIVSYCQQIQVAKDVPILEAEKTWPGLYFIIEGQVRFVVDVSGRKVDYNKLHTSQHFGDLTSDAVNHFSVYGGAPLTTLLYLPKKYFQIYLTMHPQLEQVIGEYQTQQAIKEFLIRTSVFSYVPTQQLQALVRSLKNQKLQPHEILIRQGDEAKEAYIVEKGHLTVQVDKHPNQVVRTLTSGDIVGEIALLKNAKRTSNVIAQTETSVYVLPREEFLKLFEEQGKLSEWVNKLMQERLGSTDSALKAKSHKDYKMWLKDRLGLFPVVRQKKPQDSGAACLAMVCRYYGKSVDLSWTRLQIKGNDLEASISDLSQAAEKIGLMPLGVLSSYEHLMNSALPAIVGWKAGQWAVVYQVTDNKVSMVDPAEGAQKMSKETFINSWIYFTLYLKPSERFFGKLETKS</sequence>
<dbReference type="CDD" id="cd00038">
    <property type="entry name" value="CAP_ED"/>
    <property type="match status" value="1"/>
</dbReference>
<proteinExistence type="predicted"/>
<protein>
    <recommendedName>
        <fullName evidence="5">Cyclic nucleotide-binding domain-containing protein</fullName>
    </recommendedName>
</protein>
<dbReference type="Gene3D" id="2.60.120.10">
    <property type="entry name" value="Jelly Rolls"/>
    <property type="match status" value="2"/>
</dbReference>
<dbReference type="InterPro" id="IPR000595">
    <property type="entry name" value="cNMP-bd_dom"/>
</dbReference>
<dbReference type="Pfam" id="PF03412">
    <property type="entry name" value="Peptidase_C39"/>
    <property type="match status" value="1"/>
</dbReference>
<dbReference type="GO" id="GO:0008233">
    <property type="term" value="F:peptidase activity"/>
    <property type="evidence" value="ECO:0007669"/>
    <property type="project" value="InterPro"/>
</dbReference>
<name>A0A0A6P5B2_9GAMM</name>
<dbReference type="GO" id="GO:0006508">
    <property type="term" value="P:proteolysis"/>
    <property type="evidence" value="ECO:0007669"/>
    <property type="project" value="InterPro"/>
</dbReference>
<dbReference type="InterPro" id="IPR014710">
    <property type="entry name" value="RmlC-like_jellyroll"/>
</dbReference>
<evidence type="ECO:0008006" key="5">
    <source>
        <dbReference type="Google" id="ProtNLM"/>
    </source>
</evidence>
<dbReference type="GO" id="GO:0005524">
    <property type="term" value="F:ATP binding"/>
    <property type="evidence" value="ECO:0007669"/>
    <property type="project" value="InterPro"/>
</dbReference>
<dbReference type="PROSITE" id="PS50042">
    <property type="entry name" value="CNMP_BINDING_3"/>
    <property type="match status" value="1"/>
</dbReference>
<dbReference type="PROSITE" id="PS50990">
    <property type="entry name" value="PEPTIDASE_C39"/>
    <property type="match status" value="1"/>
</dbReference>
<dbReference type="Gene3D" id="3.90.70.10">
    <property type="entry name" value="Cysteine proteinases"/>
    <property type="match status" value="1"/>
</dbReference>
<evidence type="ECO:0000259" key="2">
    <source>
        <dbReference type="PROSITE" id="PS50990"/>
    </source>
</evidence>
<dbReference type="PANTHER" id="PTHR24567">
    <property type="entry name" value="CRP FAMILY TRANSCRIPTIONAL REGULATORY PROTEIN"/>
    <property type="match status" value="1"/>
</dbReference>
<feature type="domain" description="Peptidase C39" evidence="2">
    <location>
        <begin position="294"/>
        <end position="413"/>
    </location>
</feature>
<reference evidence="3 4" key="1">
    <citation type="journal article" date="2016" name="Front. Microbiol.">
        <title>Single-Cell (Meta-)Genomics of a Dimorphic Candidatus Thiomargarita nelsonii Reveals Genomic Plasticity.</title>
        <authorList>
            <person name="Flood B.E."/>
            <person name="Fliss P."/>
            <person name="Jones D.S."/>
            <person name="Dick G.J."/>
            <person name="Jain S."/>
            <person name="Kaster A.K."/>
            <person name="Winkel M."/>
            <person name="Mussmann M."/>
            <person name="Bailey J."/>
        </authorList>
    </citation>
    <scope>NUCLEOTIDE SEQUENCE [LARGE SCALE GENOMIC DNA]</scope>
    <source>
        <strain evidence="3">Hydrate Ridge</strain>
    </source>
</reference>
<dbReference type="GO" id="GO:0005829">
    <property type="term" value="C:cytosol"/>
    <property type="evidence" value="ECO:0007669"/>
    <property type="project" value="TreeGrafter"/>
</dbReference>
<dbReference type="InterPro" id="IPR018490">
    <property type="entry name" value="cNMP-bd_dom_sf"/>
</dbReference>
<evidence type="ECO:0000259" key="1">
    <source>
        <dbReference type="PROSITE" id="PS50042"/>
    </source>
</evidence>
<gene>
    <name evidence="3" type="ORF">PN36_13455</name>
</gene>